<evidence type="ECO:0000256" key="4">
    <source>
        <dbReference type="ARBA" id="ARBA00022519"/>
    </source>
</evidence>
<comment type="subcellular location">
    <subcellularLocation>
        <location evidence="1">Cell inner membrane</location>
        <topology evidence="1">Multi-pass membrane protein</topology>
    </subcellularLocation>
</comment>
<sequence>MKRFTYKAKDKSGSVVTGEVEASSAQVAAKLVRARGLTVIAITPRRESLLTLIQKFRDRITLGDVATFTRQLATMVNAGLPITQALLILRSQSKGSLQKVVAQILSDVEGGESLSTSLLRHPKVFNPTYIALVKSGEVGGVMDEVLVRLADNLEKQQEFKGKVKGALIYPAIIVIGMFVVGLVMMIFVIPRLTSLYGEFNAQLPTATKILIGVSTFFVKAWPLIIIGLVAGFYGFSAFRKTPGGRRKTDELLFKLPIIGNLQREVMLTELTRTLSLMVGAGVSILEALNITAGVMGNVVVSEALKDAAKQVEKGFPIAYAFSKHPEAFPYILSQMVAVGEETGKMEEVLAKVSHVFEVESDQKVKGLTSAVEPLVMILLGLGVGFLVIAIILPIYNLTSQF</sequence>
<dbReference type="AlphaFoldDB" id="A0A0G1M7V0"/>
<keyword evidence="5 8" id="KW-0812">Transmembrane</keyword>
<evidence type="ECO:0000256" key="2">
    <source>
        <dbReference type="ARBA" id="ARBA00005745"/>
    </source>
</evidence>
<dbReference type="Proteomes" id="UP000034086">
    <property type="component" value="Unassembled WGS sequence"/>
</dbReference>
<feature type="transmembrane region" description="Helical" evidence="8">
    <location>
        <begin position="209"/>
        <end position="238"/>
    </location>
</feature>
<evidence type="ECO:0000256" key="1">
    <source>
        <dbReference type="ARBA" id="ARBA00004429"/>
    </source>
</evidence>
<evidence type="ECO:0000256" key="7">
    <source>
        <dbReference type="ARBA" id="ARBA00023136"/>
    </source>
</evidence>
<evidence type="ECO:0000313" key="10">
    <source>
        <dbReference type="EMBL" id="KKU04157.1"/>
    </source>
</evidence>
<comment type="caution">
    <text evidence="10">The sequence shown here is derived from an EMBL/GenBank/DDBJ whole genome shotgun (WGS) entry which is preliminary data.</text>
</comment>
<dbReference type="GO" id="GO:0005886">
    <property type="term" value="C:plasma membrane"/>
    <property type="evidence" value="ECO:0007669"/>
    <property type="project" value="UniProtKB-SubCell"/>
</dbReference>
<feature type="domain" description="Type II secretion system protein GspF" evidence="9">
    <location>
        <begin position="271"/>
        <end position="393"/>
    </location>
</feature>
<organism evidence="10 11">
    <name type="scientific">Candidatus Woesebacteria bacterium GW2011_GWE1_45_18</name>
    <dbReference type="NCBI Taxonomy" id="1618598"/>
    <lineage>
        <taxon>Bacteria</taxon>
        <taxon>Candidatus Woeseibacteriota</taxon>
    </lineage>
</organism>
<feature type="transmembrane region" description="Helical" evidence="8">
    <location>
        <begin position="374"/>
        <end position="395"/>
    </location>
</feature>
<evidence type="ECO:0000256" key="3">
    <source>
        <dbReference type="ARBA" id="ARBA00022475"/>
    </source>
</evidence>
<name>A0A0G1M7V0_9BACT</name>
<keyword evidence="4" id="KW-0997">Cell inner membrane</keyword>
<comment type="similarity">
    <text evidence="2">Belongs to the GSP F family.</text>
</comment>
<dbReference type="PRINTS" id="PR00812">
    <property type="entry name" value="BCTERIALGSPF"/>
</dbReference>
<keyword evidence="3" id="KW-1003">Cell membrane</keyword>
<accession>A0A0G1M7V0</accession>
<keyword evidence="6 8" id="KW-1133">Transmembrane helix</keyword>
<dbReference type="InterPro" id="IPR042094">
    <property type="entry name" value="T2SS_GspF_sf"/>
</dbReference>
<dbReference type="FunFam" id="1.20.81.30:FF:000001">
    <property type="entry name" value="Type II secretion system protein F"/>
    <property type="match status" value="2"/>
</dbReference>
<dbReference type="Gene3D" id="1.20.81.30">
    <property type="entry name" value="Type II secretion system (T2SS), domain F"/>
    <property type="match status" value="2"/>
</dbReference>
<evidence type="ECO:0000313" key="11">
    <source>
        <dbReference type="Proteomes" id="UP000034086"/>
    </source>
</evidence>
<evidence type="ECO:0000256" key="5">
    <source>
        <dbReference type="ARBA" id="ARBA00022692"/>
    </source>
</evidence>
<dbReference type="GO" id="GO:0015628">
    <property type="term" value="P:protein secretion by the type II secretion system"/>
    <property type="evidence" value="ECO:0007669"/>
    <property type="project" value="TreeGrafter"/>
</dbReference>
<dbReference type="PANTHER" id="PTHR30012">
    <property type="entry name" value="GENERAL SECRETION PATHWAY PROTEIN"/>
    <property type="match status" value="1"/>
</dbReference>
<protein>
    <recommendedName>
        <fullName evidence="9">Type II secretion system protein GspF domain-containing protein</fullName>
    </recommendedName>
</protein>
<keyword evidence="7 8" id="KW-0472">Membrane</keyword>
<dbReference type="InterPro" id="IPR003004">
    <property type="entry name" value="GspF/PilC"/>
</dbReference>
<proteinExistence type="inferred from homology"/>
<feature type="transmembrane region" description="Helical" evidence="8">
    <location>
        <begin position="166"/>
        <end position="189"/>
    </location>
</feature>
<dbReference type="Pfam" id="PF00482">
    <property type="entry name" value="T2SSF"/>
    <property type="match status" value="2"/>
</dbReference>
<reference evidence="10 11" key="1">
    <citation type="journal article" date="2015" name="Nature">
        <title>rRNA introns, odd ribosomes, and small enigmatic genomes across a large radiation of phyla.</title>
        <authorList>
            <person name="Brown C.T."/>
            <person name="Hug L.A."/>
            <person name="Thomas B.C."/>
            <person name="Sharon I."/>
            <person name="Castelle C.J."/>
            <person name="Singh A."/>
            <person name="Wilkins M.J."/>
            <person name="Williams K.H."/>
            <person name="Banfield J.F."/>
        </authorList>
    </citation>
    <scope>NUCLEOTIDE SEQUENCE [LARGE SCALE GENOMIC DNA]</scope>
</reference>
<dbReference type="EMBL" id="LCKQ01000003">
    <property type="protein sequence ID" value="KKU04157.1"/>
    <property type="molecule type" value="Genomic_DNA"/>
</dbReference>
<dbReference type="InterPro" id="IPR018076">
    <property type="entry name" value="T2SS_GspF_dom"/>
</dbReference>
<evidence type="ECO:0000259" key="9">
    <source>
        <dbReference type="Pfam" id="PF00482"/>
    </source>
</evidence>
<gene>
    <name evidence="10" type="ORF">UX03_C0003G0044</name>
</gene>
<evidence type="ECO:0000256" key="6">
    <source>
        <dbReference type="ARBA" id="ARBA00022989"/>
    </source>
</evidence>
<evidence type="ECO:0000256" key="8">
    <source>
        <dbReference type="SAM" id="Phobius"/>
    </source>
</evidence>
<dbReference type="PANTHER" id="PTHR30012:SF0">
    <property type="entry name" value="TYPE II SECRETION SYSTEM PROTEIN F-RELATED"/>
    <property type="match status" value="1"/>
</dbReference>
<feature type="domain" description="Type II secretion system protein GspF" evidence="9">
    <location>
        <begin position="68"/>
        <end position="190"/>
    </location>
</feature>